<evidence type="ECO:0000256" key="4">
    <source>
        <dbReference type="ARBA" id="ARBA00007739"/>
    </source>
</evidence>
<evidence type="ECO:0000256" key="15">
    <source>
        <dbReference type="ARBA" id="ARBA00023268"/>
    </source>
</evidence>
<sequence>MAARKPARPRSKKSAGRSPLGTIVRLALVLLAVAVLAGAGVLAWLWPRCSGAGCPSPVALRDYTPPQSTRVYDGGGKLIANLGSERRIVVPIDRIPANVSGAFLAVEDKRFYRHKGVDYRRLFGALARNVKTLRWSQGFSTVTMQLARNVFPQHLKRQKTLKRKMWEIVLARQIEQEFSKDQILEMYLNQIYLSGGLYGVEAASQGYFGKSAARLTDAQAAMLAAIPRNPSFYDPRRNPSAVISRRNVVLGLMAEAGVITAAEAEEAKEQPLGLAPPPEAKGTAPYFIAAIRKELRDRFGNDADQSGYRVYTALDPALQRNAEVALREQIRAVERGVHGRFRGTSCGGTTVKNPERCLQGLFVALNPETGEVRALVGGRDYAISQFDRVTQARRQAGSAFKPIVYSAAIAQGIPITEPLIGPGAAAGGQGGYYPADHTADSVTLDMRGALRTSSNRAAVVLGERVGASRVVAAAHEMGITTEVKPFPSTFLGAASVIPIELVASYAPFANGGAAVKPQLIRRIEDANGRVVWEAKRSRRYVLSPAVAFMTNSLMQDVVNRGTGSGVRTTGGLPYTIAAAGKTGTTNEAADVWFVGATPDMVAGVWLGFDRPQRILTNASGGGLAAPVWGKVMAQYYQSHAAPAPWTAPTGLVTARIDRVSGKLATPTCPGEDIAMEYYLAGSEPTEQCPLHPDDLGGFIGRTIRGLGGWLGGGSKQPPPPKPDPVDPYPRDLRP</sequence>
<keyword evidence="13" id="KW-1133">Transmembrane helix</keyword>
<feature type="compositionally biased region" description="Pro residues" evidence="19">
    <location>
        <begin position="716"/>
        <end position="727"/>
    </location>
</feature>
<keyword evidence="11" id="KW-0133">Cell shape</keyword>
<evidence type="ECO:0000256" key="17">
    <source>
        <dbReference type="ARBA" id="ARBA00034000"/>
    </source>
</evidence>
<dbReference type="AlphaFoldDB" id="A0A841GQT3"/>
<evidence type="ECO:0000256" key="7">
    <source>
        <dbReference type="ARBA" id="ARBA00022676"/>
    </source>
</evidence>
<evidence type="ECO:0000256" key="1">
    <source>
        <dbReference type="ARBA" id="ARBA00004370"/>
    </source>
</evidence>
<organism evidence="22 23">
    <name type="scientific">Longimicrobium terrae</name>
    <dbReference type="NCBI Taxonomy" id="1639882"/>
    <lineage>
        <taxon>Bacteria</taxon>
        <taxon>Pseudomonadati</taxon>
        <taxon>Gemmatimonadota</taxon>
        <taxon>Longimicrobiia</taxon>
        <taxon>Longimicrobiales</taxon>
        <taxon>Longimicrobiaceae</taxon>
        <taxon>Longimicrobium</taxon>
    </lineage>
</organism>
<keyword evidence="8 22" id="KW-0808">Transferase</keyword>
<keyword evidence="10 22" id="KW-0378">Hydrolase</keyword>
<feature type="domain" description="Glycosyl transferase family 51" evidence="21">
    <location>
        <begin position="76"/>
        <end position="253"/>
    </location>
</feature>
<evidence type="ECO:0000259" key="21">
    <source>
        <dbReference type="Pfam" id="PF00912"/>
    </source>
</evidence>
<evidence type="ECO:0000256" key="14">
    <source>
        <dbReference type="ARBA" id="ARBA00023136"/>
    </source>
</evidence>
<evidence type="ECO:0000313" key="22">
    <source>
        <dbReference type="EMBL" id="MBB6069892.1"/>
    </source>
</evidence>
<dbReference type="InterPro" id="IPR023346">
    <property type="entry name" value="Lysozyme-like_dom_sf"/>
</dbReference>
<keyword evidence="16" id="KW-0961">Cell wall biogenesis/degradation</keyword>
<reference evidence="22 23" key="1">
    <citation type="submission" date="2020-08" db="EMBL/GenBank/DDBJ databases">
        <title>Genomic Encyclopedia of Type Strains, Phase IV (KMG-IV): sequencing the most valuable type-strain genomes for metagenomic binning, comparative biology and taxonomic classification.</title>
        <authorList>
            <person name="Goeker M."/>
        </authorList>
    </citation>
    <scope>NUCLEOTIDE SEQUENCE [LARGE SCALE GENOMIC DNA]</scope>
    <source>
        <strain evidence="22 23">DSM 29007</strain>
    </source>
</reference>
<evidence type="ECO:0000256" key="16">
    <source>
        <dbReference type="ARBA" id="ARBA00023316"/>
    </source>
</evidence>
<comment type="catalytic activity">
    <reaction evidence="18">
        <text>[GlcNAc-(1-&gt;4)-Mur2Ac(oyl-L-Ala-gamma-D-Glu-L-Lys-D-Ala-D-Ala)](n)-di-trans,octa-cis-undecaprenyl diphosphate + beta-D-GlcNAc-(1-&gt;4)-Mur2Ac(oyl-L-Ala-gamma-D-Glu-L-Lys-D-Ala-D-Ala)-di-trans,octa-cis-undecaprenyl diphosphate = [GlcNAc-(1-&gt;4)-Mur2Ac(oyl-L-Ala-gamma-D-Glu-L-Lys-D-Ala-D-Ala)](n+1)-di-trans,octa-cis-undecaprenyl diphosphate + di-trans,octa-cis-undecaprenyl diphosphate + H(+)</text>
        <dbReference type="Rhea" id="RHEA:23708"/>
        <dbReference type="Rhea" id="RHEA-COMP:9602"/>
        <dbReference type="Rhea" id="RHEA-COMP:9603"/>
        <dbReference type="ChEBI" id="CHEBI:15378"/>
        <dbReference type="ChEBI" id="CHEBI:58405"/>
        <dbReference type="ChEBI" id="CHEBI:60033"/>
        <dbReference type="ChEBI" id="CHEBI:78435"/>
        <dbReference type="EC" id="2.4.99.28"/>
    </reaction>
</comment>
<evidence type="ECO:0000256" key="18">
    <source>
        <dbReference type="ARBA" id="ARBA00049902"/>
    </source>
</evidence>
<proteinExistence type="inferred from homology"/>
<dbReference type="PANTHER" id="PTHR32282">
    <property type="entry name" value="BINDING PROTEIN TRANSPEPTIDASE, PUTATIVE-RELATED"/>
    <property type="match status" value="1"/>
</dbReference>
<dbReference type="InterPro" id="IPR050396">
    <property type="entry name" value="Glycosyltr_51/Transpeptidase"/>
</dbReference>
<keyword evidence="14" id="KW-0472">Membrane</keyword>
<dbReference type="FunFam" id="1.10.3810.10:FF:000001">
    <property type="entry name" value="Penicillin-binding protein 1A"/>
    <property type="match status" value="1"/>
</dbReference>
<evidence type="ECO:0000256" key="12">
    <source>
        <dbReference type="ARBA" id="ARBA00022984"/>
    </source>
</evidence>
<dbReference type="InterPro" id="IPR036950">
    <property type="entry name" value="PBP_transglycosylase"/>
</dbReference>
<dbReference type="SUPFAM" id="SSF56601">
    <property type="entry name" value="beta-lactamase/transpeptidase-like"/>
    <property type="match status" value="1"/>
</dbReference>
<comment type="similarity">
    <text evidence="3">In the C-terminal section; belongs to the transpeptidase family.</text>
</comment>
<evidence type="ECO:0000256" key="10">
    <source>
        <dbReference type="ARBA" id="ARBA00022801"/>
    </source>
</evidence>
<dbReference type="NCBIfam" id="TIGR02074">
    <property type="entry name" value="PBP_1a_fam"/>
    <property type="match status" value="1"/>
</dbReference>
<comment type="subcellular location">
    <subcellularLocation>
        <location evidence="1">Membrane</location>
    </subcellularLocation>
</comment>
<evidence type="ECO:0000259" key="20">
    <source>
        <dbReference type="Pfam" id="PF00905"/>
    </source>
</evidence>
<feature type="region of interest" description="Disordered" evidence="19">
    <location>
        <begin position="709"/>
        <end position="734"/>
    </location>
</feature>
<evidence type="ECO:0000256" key="9">
    <source>
        <dbReference type="ARBA" id="ARBA00022692"/>
    </source>
</evidence>
<comment type="similarity">
    <text evidence="4">In the N-terminal section; belongs to the glycosyltransferase 51 family.</text>
</comment>
<dbReference type="Gene3D" id="1.10.3810.10">
    <property type="entry name" value="Biosynthetic peptidoglycan transglycosylase-like"/>
    <property type="match status" value="1"/>
</dbReference>
<keyword evidence="12" id="KW-0573">Peptidoglycan synthesis</keyword>
<comment type="pathway">
    <text evidence="2">Cell wall biogenesis; peptidoglycan biosynthesis.</text>
</comment>
<evidence type="ECO:0000256" key="8">
    <source>
        <dbReference type="ARBA" id="ARBA00022679"/>
    </source>
</evidence>
<dbReference type="GO" id="GO:0008360">
    <property type="term" value="P:regulation of cell shape"/>
    <property type="evidence" value="ECO:0007669"/>
    <property type="project" value="UniProtKB-KW"/>
</dbReference>
<evidence type="ECO:0000256" key="5">
    <source>
        <dbReference type="ARBA" id="ARBA00022645"/>
    </source>
</evidence>
<dbReference type="PANTHER" id="PTHR32282:SF27">
    <property type="entry name" value="PENICILLIN-BINDING PROTEIN 1A"/>
    <property type="match status" value="1"/>
</dbReference>
<dbReference type="Pfam" id="PF00912">
    <property type="entry name" value="Transgly"/>
    <property type="match status" value="1"/>
</dbReference>
<keyword evidence="15" id="KW-0511">Multifunctional enzyme</keyword>
<dbReference type="EC" id="2.4.1.-" evidence="22"/>
<keyword evidence="7 22" id="KW-0328">Glycosyltransferase</keyword>
<dbReference type="Proteomes" id="UP000582837">
    <property type="component" value="Unassembled WGS sequence"/>
</dbReference>
<evidence type="ECO:0000256" key="6">
    <source>
        <dbReference type="ARBA" id="ARBA00022670"/>
    </source>
</evidence>
<evidence type="ECO:0000256" key="2">
    <source>
        <dbReference type="ARBA" id="ARBA00004752"/>
    </source>
</evidence>
<accession>A0A841GQT3</accession>
<protein>
    <submittedName>
        <fullName evidence="22">Penicillin-binding protein 1A</fullName>
        <ecNumber evidence="22">2.4.1.-</ecNumber>
        <ecNumber evidence="22">3.4.-.-</ecNumber>
    </submittedName>
</protein>
<dbReference type="GO" id="GO:0008955">
    <property type="term" value="F:peptidoglycan glycosyltransferase activity"/>
    <property type="evidence" value="ECO:0007669"/>
    <property type="project" value="UniProtKB-EC"/>
</dbReference>
<dbReference type="Pfam" id="PF00905">
    <property type="entry name" value="Transpeptidase"/>
    <property type="match status" value="1"/>
</dbReference>
<evidence type="ECO:0000313" key="23">
    <source>
        <dbReference type="Proteomes" id="UP000582837"/>
    </source>
</evidence>
<gene>
    <name evidence="22" type="ORF">HNQ61_001509</name>
</gene>
<dbReference type="GO" id="GO:0016020">
    <property type="term" value="C:membrane"/>
    <property type="evidence" value="ECO:0007669"/>
    <property type="project" value="UniProtKB-SubCell"/>
</dbReference>
<comment type="catalytic activity">
    <reaction evidence="17">
        <text>Preferential cleavage: (Ac)2-L-Lys-D-Ala-|-D-Ala. Also transpeptidation of peptidyl-alanyl moieties that are N-acyl substituents of D-alanine.</text>
        <dbReference type="EC" id="3.4.16.4"/>
    </reaction>
</comment>
<dbReference type="GO" id="GO:0030288">
    <property type="term" value="C:outer membrane-bounded periplasmic space"/>
    <property type="evidence" value="ECO:0007669"/>
    <property type="project" value="TreeGrafter"/>
</dbReference>
<dbReference type="SUPFAM" id="SSF53955">
    <property type="entry name" value="Lysozyme-like"/>
    <property type="match status" value="1"/>
</dbReference>
<dbReference type="InterPro" id="IPR001460">
    <property type="entry name" value="PCN-bd_Tpept"/>
</dbReference>
<comment type="caution">
    <text evidence="22">The sequence shown here is derived from an EMBL/GenBank/DDBJ whole genome shotgun (WGS) entry which is preliminary data.</text>
</comment>
<keyword evidence="6" id="KW-0645">Protease</keyword>
<dbReference type="InterPro" id="IPR001264">
    <property type="entry name" value="Glyco_trans_51"/>
</dbReference>
<keyword evidence="23" id="KW-1185">Reference proteome</keyword>
<evidence type="ECO:0000256" key="13">
    <source>
        <dbReference type="ARBA" id="ARBA00022989"/>
    </source>
</evidence>
<dbReference type="GO" id="GO:0009002">
    <property type="term" value="F:serine-type D-Ala-D-Ala carboxypeptidase activity"/>
    <property type="evidence" value="ECO:0007669"/>
    <property type="project" value="UniProtKB-EC"/>
</dbReference>
<keyword evidence="9" id="KW-0812">Transmembrane</keyword>
<dbReference type="Gene3D" id="3.40.710.10">
    <property type="entry name" value="DD-peptidase/beta-lactamase superfamily"/>
    <property type="match status" value="1"/>
</dbReference>
<evidence type="ECO:0000256" key="19">
    <source>
        <dbReference type="SAM" id="MobiDB-lite"/>
    </source>
</evidence>
<evidence type="ECO:0000256" key="3">
    <source>
        <dbReference type="ARBA" id="ARBA00007090"/>
    </source>
</evidence>
<feature type="domain" description="Penicillin-binding protein transpeptidase" evidence="20">
    <location>
        <begin position="360"/>
        <end position="632"/>
    </location>
</feature>
<dbReference type="GO" id="GO:0008658">
    <property type="term" value="F:penicillin binding"/>
    <property type="evidence" value="ECO:0007669"/>
    <property type="project" value="InterPro"/>
</dbReference>
<dbReference type="EMBL" id="JACHIA010000003">
    <property type="protein sequence ID" value="MBB6069892.1"/>
    <property type="molecule type" value="Genomic_DNA"/>
</dbReference>
<keyword evidence="5" id="KW-0121">Carboxypeptidase</keyword>
<name>A0A841GQT3_9BACT</name>
<dbReference type="GO" id="GO:0071555">
    <property type="term" value="P:cell wall organization"/>
    <property type="evidence" value="ECO:0007669"/>
    <property type="project" value="UniProtKB-KW"/>
</dbReference>
<evidence type="ECO:0000256" key="11">
    <source>
        <dbReference type="ARBA" id="ARBA00022960"/>
    </source>
</evidence>
<dbReference type="EC" id="3.4.-.-" evidence="22"/>
<dbReference type="GO" id="GO:0006508">
    <property type="term" value="P:proteolysis"/>
    <property type="evidence" value="ECO:0007669"/>
    <property type="project" value="UniProtKB-KW"/>
</dbReference>
<dbReference type="InterPro" id="IPR012338">
    <property type="entry name" value="Beta-lactam/transpept-like"/>
</dbReference>
<dbReference type="RefSeq" id="WP_170039417.1">
    <property type="nucleotide sequence ID" value="NZ_JABDTL010000002.1"/>
</dbReference>
<dbReference type="GO" id="GO:0009252">
    <property type="term" value="P:peptidoglycan biosynthetic process"/>
    <property type="evidence" value="ECO:0007669"/>
    <property type="project" value="UniProtKB-KW"/>
</dbReference>